<dbReference type="Pfam" id="PF05860">
    <property type="entry name" value="TPS"/>
    <property type="match status" value="1"/>
</dbReference>
<accession>A0A158JHT3</accession>
<dbReference type="InterPro" id="IPR050909">
    <property type="entry name" value="Bact_Autotransporter_VF"/>
</dbReference>
<sequence length="789" mass="80045">MSDLVNGSKVSQWSRERGRHRPAFDWRLTMPLVALHASTALAAGSLPQGGQFKAGAGTITTQSTAVDISQSSARGVIDWSSFSIGNGNTVTVNNGNGATLGRVTGAQLSQIDGNLNATGSFYLINPQGVVIGANGVVTTGGRFVASALDVGNDAFMAGGPLTFKDGGMGAVVNMGKIGSTGGDVFLIARALAENDGTISAPKGTAELAAGSQVLVRDTTSVPQTYVQSTATRSGDAVNKGSISAVQIALQAADGNVYALAGNNSALRATGAGTRDGRVWLVAQHGTAHVHGRIDATNADGSGGAVDTTASTLHLDDADIHAGSWTLSALHFDVDPVTAATLTKQLNQGTSVTLDATRDDVNLVSTMRWIGDASFNVNAFHSITVNSTTTLGNAGAGNMKLRADATGIFNAGAVFVNGIIDWSGSTGIVSTLSPRNGGLYTSGTILTNSAWTAAPYSGLKSQFTNYLLVSSPSDMKYVAADLDGNFALGKDVTLPAGDRAFRGIGVGADQEFNGQFDGMGHVLRGLYSFQTDNEGNPGVYTGLFAVIGPAGVVRNLGVDGGSRPASQGFGGVLAGRNRGLITYSYSMGSASSSVSEPASAGGLVGRNDGIIERSWSSASGGTSGVLAGLVAQNNGTILQSFATGQTGSSKEPVSSGLVSVNSSTGTIRQSYAAGTVGGWSGSDAGLVTANSGKVDESFSVAVVSNELGPAPRAGLFINNTPTGATNVYWDKDITGQSNGGPNVPASSGLTTAQMSDPASFGPSWDFGPNGTWVTPAGATHPFLRWQLESQ</sequence>
<dbReference type="NCBIfam" id="TIGR01901">
    <property type="entry name" value="adhes_NPXG"/>
    <property type="match status" value="1"/>
</dbReference>
<dbReference type="EMBL" id="FCNW02000108">
    <property type="protein sequence ID" value="SAL68436.1"/>
    <property type="molecule type" value="Genomic_DNA"/>
</dbReference>
<comment type="caution">
    <text evidence="2">The sequence shown here is derived from an EMBL/GenBank/DDBJ whole genome shotgun (WGS) entry which is preliminary data.</text>
</comment>
<dbReference type="SUPFAM" id="SSF51126">
    <property type="entry name" value="Pectin lyase-like"/>
    <property type="match status" value="1"/>
</dbReference>
<dbReference type="InterPro" id="IPR011050">
    <property type="entry name" value="Pectin_lyase_fold/virulence"/>
</dbReference>
<feature type="domain" description="Filamentous haemagglutinin FhaB/tRNA nuclease CdiA-like TPS" evidence="1">
    <location>
        <begin position="43"/>
        <end position="154"/>
    </location>
</feature>
<proteinExistence type="predicted"/>
<dbReference type="AlphaFoldDB" id="A0A158JHT3"/>
<evidence type="ECO:0000313" key="2">
    <source>
        <dbReference type="EMBL" id="SAL68436.1"/>
    </source>
</evidence>
<dbReference type="InterPro" id="IPR008638">
    <property type="entry name" value="FhaB/CdiA-like_TPS"/>
</dbReference>
<dbReference type="Proteomes" id="UP000054977">
    <property type="component" value="Unassembled WGS sequence"/>
</dbReference>
<evidence type="ECO:0000313" key="3">
    <source>
        <dbReference type="Proteomes" id="UP000054977"/>
    </source>
</evidence>
<keyword evidence="3" id="KW-1185">Reference proteome</keyword>
<organism evidence="2 3">
    <name type="scientific">Caballeronia humi</name>
    <dbReference type="NCBI Taxonomy" id="326474"/>
    <lineage>
        <taxon>Bacteria</taxon>
        <taxon>Pseudomonadati</taxon>
        <taxon>Pseudomonadota</taxon>
        <taxon>Betaproteobacteria</taxon>
        <taxon>Burkholderiales</taxon>
        <taxon>Burkholderiaceae</taxon>
        <taxon>Caballeronia</taxon>
    </lineage>
</organism>
<dbReference type="Gene3D" id="2.160.20.10">
    <property type="entry name" value="Single-stranded right-handed beta-helix, Pectin lyase-like"/>
    <property type="match status" value="1"/>
</dbReference>
<dbReference type="InterPro" id="IPR012334">
    <property type="entry name" value="Pectin_lyas_fold"/>
</dbReference>
<dbReference type="PANTHER" id="PTHR12338">
    <property type="entry name" value="AUTOTRANSPORTER"/>
    <property type="match status" value="1"/>
</dbReference>
<dbReference type="SMART" id="SM00912">
    <property type="entry name" value="Haemagg_act"/>
    <property type="match status" value="1"/>
</dbReference>
<dbReference type="RefSeq" id="WP_235008045.1">
    <property type="nucleotide sequence ID" value="NZ_FCNW02000108.1"/>
</dbReference>
<reference evidence="2" key="1">
    <citation type="submission" date="2016-01" db="EMBL/GenBank/DDBJ databases">
        <authorList>
            <person name="Peeters C."/>
        </authorList>
    </citation>
    <scope>NUCLEOTIDE SEQUENCE [LARGE SCALE GENOMIC DNA]</scope>
    <source>
        <strain evidence="2">LMG 22934</strain>
    </source>
</reference>
<gene>
    <name evidence="2" type="ORF">AWB65_06709</name>
</gene>
<dbReference type="PANTHER" id="PTHR12338:SF5">
    <property type="entry name" value="ANTIGEN 43-RELATED"/>
    <property type="match status" value="1"/>
</dbReference>
<protein>
    <submittedName>
        <fullName evidence="2">Filamentous hemagglutinin-like protein</fullName>
    </submittedName>
</protein>
<evidence type="ECO:0000259" key="1">
    <source>
        <dbReference type="SMART" id="SM00912"/>
    </source>
</evidence>
<dbReference type="Gene3D" id="2.160.20.110">
    <property type="match status" value="1"/>
</dbReference>
<dbReference type="STRING" id="326474.AWB65_06709"/>
<name>A0A158JHT3_9BURK</name>